<sequence length="37" mass="4151">MIPSPHRREDGPSSGKSWVTSSLPQSRELKMDLIAQQ</sequence>
<evidence type="ECO:0000256" key="1">
    <source>
        <dbReference type="SAM" id="MobiDB-lite"/>
    </source>
</evidence>
<dbReference type="AlphaFoldDB" id="A0A0K2UIQ7"/>
<feature type="region of interest" description="Disordered" evidence="1">
    <location>
        <begin position="1"/>
        <end position="37"/>
    </location>
</feature>
<organism evidence="2">
    <name type="scientific">Lepeophtheirus salmonis</name>
    <name type="common">Salmon louse</name>
    <name type="synonym">Caligus salmonis</name>
    <dbReference type="NCBI Taxonomy" id="72036"/>
    <lineage>
        <taxon>Eukaryota</taxon>
        <taxon>Metazoa</taxon>
        <taxon>Ecdysozoa</taxon>
        <taxon>Arthropoda</taxon>
        <taxon>Crustacea</taxon>
        <taxon>Multicrustacea</taxon>
        <taxon>Hexanauplia</taxon>
        <taxon>Copepoda</taxon>
        <taxon>Siphonostomatoida</taxon>
        <taxon>Caligidae</taxon>
        <taxon>Lepeophtheirus</taxon>
    </lineage>
</organism>
<proteinExistence type="predicted"/>
<protein>
    <submittedName>
        <fullName evidence="2">Uncharacterized protein</fullName>
    </submittedName>
</protein>
<name>A0A0K2UIQ7_LEPSM</name>
<reference evidence="2" key="1">
    <citation type="submission" date="2014-05" db="EMBL/GenBank/DDBJ databases">
        <authorList>
            <person name="Chronopoulou M."/>
        </authorList>
    </citation>
    <scope>NUCLEOTIDE SEQUENCE</scope>
    <source>
        <tissue evidence="2">Whole organism</tissue>
    </source>
</reference>
<feature type="compositionally biased region" description="Polar residues" evidence="1">
    <location>
        <begin position="14"/>
        <end position="25"/>
    </location>
</feature>
<evidence type="ECO:0000313" key="2">
    <source>
        <dbReference type="EMBL" id="CDW37915.1"/>
    </source>
</evidence>
<dbReference type="EMBL" id="HACA01020554">
    <property type="protein sequence ID" value="CDW37915.1"/>
    <property type="molecule type" value="Transcribed_RNA"/>
</dbReference>
<feature type="compositionally biased region" description="Basic and acidic residues" evidence="1">
    <location>
        <begin position="1"/>
        <end position="11"/>
    </location>
</feature>
<accession>A0A0K2UIQ7</accession>